<dbReference type="Gene3D" id="3.20.20.140">
    <property type="entry name" value="Metal-dependent hydrolases"/>
    <property type="match status" value="1"/>
</dbReference>
<dbReference type="GO" id="GO:0006508">
    <property type="term" value="P:proteolysis"/>
    <property type="evidence" value="ECO:0007669"/>
    <property type="project" value="UniProtKB-KW"/>
</dbReference>
<dbReference type="PANTHER" id="PTHR11647">
    <property type="entry name" value="HYDRANTOINASE/DIHYDROPYRIMIDINASE FAMILY MEMBER"/>
    <property type="match status" value="1"/>
</dbReference>
<dbReference type="EC" id="3.4.19.-" evidence="1"/>
<dbReference type="Gene3D" id="2.30.40.10">
    <property type="entry name" value="Urease, subunit C, domain 1"/>
    <property type="match status" value="1"/>
</dbReference>
<evidence type="ECO:0000256" key="2">
    <source>
        <dbReference type="PIRSR" id="PIRSR001238-1"/>
    </source>
</evidence>
<name>A0A0D1BQ18_CLOBO</name>
<dbReference type="GO" id="GO:0008798">
    <property type="term" value="F:beta-aspartyl-peptidase activity"/>
    <property type="evidence" value="ECO:0007669"/>
    <property type="project" value="InterPro"/>
</dbReference>
<comment type="subcellular location">
    <subcellularLocation>
        <location evidence="1">Cytoplasm</location>
    </subcellularLocation>
</comment>
<dbReference type="InterPro" id="IPR010229">
    <property type="entry name" value="Pept_M38_dipep"/>
</dbReference>
<keyword evidence="1 4" id="KW-0479">Metal-binding</keyword>
<keyword evidence="1" id="KW-0645">Protease</keyword>
<dbReference type="GO" id="GO:0016810">
    <property type="term" value="F:hydrolase activity, acting on carbon-nitrogen (but not peptide) bonds"/>
    <property type="evidence" value="ECO:0007669"/>
    <property type="project" value="InterPro"/>
</dbReference>
<comment type="similarity">
    <text evidence="1">Belongs to the peptidase M38 family.</text>
</comment>
<dbReference type="GO" id="GO:0005737">
    <property type="term" value="C:cytoplasm"/>
    <property type="evidence" value="ECO:0007669"/>
    <property type="project" value="UniProtKB-SubCell"/>
</dbReference>
<evidence type="ECO:0000259" key="5">
    <source>
        <dbReference type="Pfam" id="PF01979"/>
    </source>
</evidence>
<feature type="binding site" evidence="3">
    <location>
        <position position="100"/>
    </location>
    <ligand>
        <name>substrate</name>
    </ligand>
</feature>
<evidence type="ECO:0000256" key="3">
    <source>
        <dbReference type="PIRSR" id="PIRSR001238-2"/>
    </source>
</evidence>
<protein>
    <recommendedName>
        <fullName evidence="1">Isoaspartyl dipeptidase</fullName>
        <ecNumber evidence="1">3.4.19.-</ecNumber>
    </recommendedName>
</protein>
<feature type="binding site" evidence="4">
    <location>
        <position position="196"/>
    </location>
    <ligand>
        <name>Zn(2+)</name>
        <dbReference type="ChEBI" id="CHEBI:29105"/>
        <label>2</label>
        <note>catalytic</note>
    </ligand>
</feature>
<organism evidence="6 7">
    <name type="scientific">Clostridium botulinum B2 450</name>
    <dbReference type="NCBI Taxonomy" id="1379739"/>
    <lineage>
        <taxon>Bacteria</taxon>
        <taxon>Bacillati</taxon>
        <taxon>Bacillota</taxon>
        <taxon>Clostridia</taxon>
        <taxon>Eubacteriales</taxon>
        <taxon>Clostridiaceae</taxon>
        <taxon>Clostridium</taxon>
    </lineage>
</organism>
<reference evidence="6 7" key="1">
    <citation type="submission" date="2014-06" db="EMBL/GenBank/DDBJ databases">
        <title>Genome characterization of distinct group I Clostridium botulinum lineages.</title>
        <authorList>
            <person name="Giordani F."/>
            <person name="Anselmo A."/>
            <person name="Fillo S."/>
            <person name="Palozzi A.M."/>
            <person name="Fortunato A."/>
            <person name="Gentile B."/>
            <person name="Ciammaruconi A."/>
            <person name="Anniballi F."/>
            <person name="De Medici D."/>
            <person name="Lista F."/>
        </authorList>
    </citation>
    <scope>NUCLEOTIDE SEQUENCE [LARGE SCALE GENOMIC DNA]</scope>
    <source>
        <strain evidence="6 7">B2 450</strain>
    </source>
</reference>
<dbReference type="InterPro" id="IPR050378">
    <property type="entry name" value="Metallo-dep_Hydrolases_sf"/>
</dbReference>
<dbReference type="InterPro" id="IPR032466">
    <property type="entry name" value="Metal_Hydrolase"/>
</dbReference>
<dbReference type="InterPro" id="IPR011059">
    <property type="entry name" value="Metal-dep_hydrolase_composite"/>
</dbReference>
<dbReference type="PANTHER" id="PTHR11647:SF1">
    <property type="entry name" value="COLLAPSIN RESPONSE MEDIATOR PROTEIN"/>
    <property type="match status" value="1"/>
</dbReference>
<feature type="binding site" evidence="3">
    <location>
        <begin position="69"/>
        <end position="71"/>
    </location>
    <ligand>
        <name>substrate</name>
    </ligand>
</feature>
<feature type="binding site" evidence="3">
    <location>
        <position position="164"/>
    </location>
    <ligand>
        <name>substrate</name>
    </ligand>
</feature>
<dbReference type="EMBL" id="JXSU01000008">
    <property type="protein sequence ID" value="KIS22345.1"/>
    <property type="molecule type" value="Genomic_DNA"/>
</dbReference>
<dbReference type="GO" id="GO:0046872">
    <property type="term" value="F:metal ion binding"/>
    <property type="evidence" value="ECO:0007669"/>
    <property type="project" value="UniProtKB-KW"/>
</dbReference>
<sequence length="391" mass="42628">MITIIKNGYVYSPKFLGKKDVLIVSSNIEGVYDNLDIPKEFGEIKVIDAKENIVIPGFIDSHVHLIGGGGEGGFSTRTPEIQLSHIISSGITTVVGCLGTDGICRSMESLLAKAKGLEEEGITTYIYTGSYSIPVNNITGCSKSDIMLIDKVIGVGEIALSDHRSSQPSYEDFVKICAEGRVGGLLANKPGIIHVHIGSGKRGIDYLFKVIKDTEIPASQIIPTHMGRNEDLFNQGIEYMKKGGVIDLTTSSDPNFLEEGEIKASSGFKRILDSGLDPERVHFSSDGQGSLPIFNKKREYVGLGIGSVQSLYREFKDCVIKEKIEIEDALKVVTSNVADHLKLNNKGYIEKEKDADIVILDKENLDILHVICKGKHLVKDGKVLKKGTFEG</sequence>
<feature type="binding site" evidence="4">
    <location>
        <position position="225"/>
    </location>
    <ligand>
        <name>Zn(2+)</name>
        <dbReference type="ChEBI" id="CHEBI:29105"/>
        <label>2</label>
        <note>catalytic</note>
    </ligand>
</feature>
<evidence type="ECO:0000256" key="4">
    <source>
        <dbReference type="PIRSR" id="PIRSR001238-3"/>
    </source>
</evidence>
<dbReference type="PIRSF" id="PIRSF001238">
    <property type="entry name" value="IadA"/>
    <property type="match status" value="1"/>
</dbReference>
<gene>
    <name evidence="6" type="ORF">N495_17975</name>
</gene>
<feature type="binding site" evidence="3">
    <location>
        <position position="228"/>
    </location>
    <ligand>
        <name>substrate</name>
    </ligand>
</feature>
<dbReference type="GO" id="GO:0008237">
    <property type="term" value="F:metallopeptidase activity"/>
    <property type="evidence" value="ECO:0007669"/>
    <property type="project" value="UniProtKB-KW"/>
</dbReference>
<comment type="function">
    <text evidence="1">Catalyzes the hydrolytic cleavage of a subset of L-isoaspartyl (L-beta-aspartyl) dipeptides. Used to degrade proteins damaged by L-isoaspartyl residues formation.</text>
</comment>
<dbReference type="PATRIC" id="fig|1379739.3.peg.3974"/>
<dbReference type="FunFam" id="3.20.20.140:FF:000042">
    <property type="entry name" value="Isoaspartyl dipeptidase"/>
    <property type="match status" value="1"/>
</dbReference>
<dbReference type="InterPro" id="IPR006680">
    <property type="entry name" value="Amidohydro-rel"/>
</dbReference>
<dbReference type="AlphaFoldDB" id="A0A0D1BQ18"/>
<keyword evidence="1 6" id="KW-0378">Hydrolase</keyword>
<feature type="domain" description="Amidohydrolase-related" evidence="5">
    <location>
        <begin position="53"/>
        <end position="375"/>
    </location>
</feature>
<evidence type="ECO:0000313" key="6">
    <source>
        <dbReference type="EMBL" id="KIS22345.1"/>
    </source>
</evidence>
<feature type="binding site" evidence="4">
    <location>
        <position position="286"/>
    </location>
    <ligand>
        <name>Zn(2+)</name>
        <dbReference type="ChEBI" id="CHEBI:29105"/>
        <label>1</label>
        <note>catalytic</note>
    </ligand>
</feature>
<feature type="binding site" evidence="4">
    <location>
        <position position="62"/>
    </location>
    <ligand>
        <name>Zn(2+)</name>
        <dbReference type="ChEBI" id="CHEBI:29105"/>
        <label>1</label>
        <note>catalytic</note>
    </ligand>
</feature>
<comment type="caution">
    <text evidence="6">The sequence shown here is derived from an EMBL/GenBank/DDBJ whole genome shotgun (WGS) entry which is preliminary data.</text>
</comment>
<comment type="cofactor">
    <cofactor evidence="1 4">
        <name>Zn(2+)</name>
        <dbReference type="ChEBI" id="CHEBI:29105"/>
    </cofactor>
    <text evidence="1 4">Binds 2 Zn(2+) ions per subunit.</text>
</comment>
<keyword evidence="1 4" id="KW-0862">Zinc</keyword>
<feature type="binding site" evidence="4">
    <location>
        <position position="64"/>
    </location>
    <ligand>
        <name>Zn(2+)</name>
        <dbReference type="ChEBI" id="CHEBI:29105"/>
        <label>1</label>
        <note>catalytic</note>
    </ligand>
</feature>
<dbReference type="OrthoDB" id="9775607at2"/>
<dbReference type="SUPFAM" id="SSF51338">
    <property type="entry name" value="Composite domain of metallo-dependent hydrolases"/>
    <property type="match status" value="1"/>
</dbReference>
<keyword evidence="1" id="KW-0482">Metalloprotease</keyword>
<dbReference type="SUPFAM" id="SSF51556">
    <property type="entry name" value="Metallo-dependent hydrolases"/>
    <property type="match status" value="1"/>
</dbReference>
<feature type="binding site" evidence="3">
    <location>
        <position position="290"/>
    </location>
    <ligand>
        <name>substrate</name>
    </ligand>
</feature>
<feature type="binding site" evidence="3">
    <location>
        <position position="131"/>
    </location>
    <ligand>
        <name>substrate</name>
    </ligand>
</feature>
<accession>A0A0D1BQ18</accession>
<dbReference type="HOGENOM" id="CLU_058216_0_0_9"/>
<dbReference type="Pfam" id="PF01979">
    <property type="entry name" value="Amidohydro_1"/>
    <property type="match status" value="1"/>
</dbReference>
<proteinExistence type="inferred from homology"/>
<evidence type="ECO:0000256" key="1">
    <source>
        <dbReference type="PIRNR" id="PIRNR001238"/>
    </source>
</evidence>
<feature type="active site" description="Proton acceptor" evidence="2">
    <location>
        <position position="286"/>
    </location>
</feature>
<dbReference type="Proteomes" id="UP000032250">
    <property type="component" value="Unassembled WGS sequence"/>
</dbReference>
<evidence type="ECO:0000313" key="7">
    <source>
        <dbReference type="Proteomes" id="UP000032250"/>
    </source>
</evidence>
<dbReference type="NCBIfam" id="TIGR01975">
    <property type="entry name" value="isoAsp_dipep"/>
    <property type="match status" value="1"/>
</dbReference>
<comment type="PTM">
    <text evidence="1">Carboxylation allows a single lysine to coordinate two zinc ions.</text>
</comment>
<dbReference type="RefSeq" id="WP_043032591.1">
    <property type="nucleotide sequence ID" value="NZ_JXSU01000008.1"/>
</dbReference>